<dbReference type="AlphaFoldDB" id="A0A3S1B0N2"/>
<feature type="domain" description="KAP NTPase" evidence="4">
    <location>
        <begin position="661"/>
        <end position="960"/>
    </location>
</feature>
<keyword evidence="5" id="KW-0614">Plasmid</keyword>
<dbReference type="PANTHER" id="PTHR22674:SF6">
    <property type="entry name" value="NTPASE KAP FAMILY P-LOOP DOMAIN-CONTAINING PROTEIN 1"/>
    <property type="match status" value="1"/>
</dbReference>
<keyword evidence="1" id="KW-0175">Coiled coil</keyword>
<dbReference type="PANTHER" id="PTHR22674">
    <property type="entry name" value="NTPASE, KAP FAMILY P-LOOP DOMAIN-CONTAINING 1"/>
    <property type="match status" value="1"/>
</dbReference>
<dbReference type="InterPro" id="IPR052754">
    <property type="entry name" value="NTPase_KAP_P-loop"/>
</dbReference>
<evidence type="ECO:0000313" key="5">
    <source>
        <dbReference type="EMBL" id="NSL91184.1"/>
    </source>
</evidence>
<dbReference type="InterPro" id="IPR011646">
    <property type="entry name" value="KAP_P-loop"/>
</dbReference>
<feature type="domain" description="KAP NTPase" evidence="4">
    <location>
        <begin position="346"/>
        <end position="503"/>
    </location>
</feature>
<comment type="caution">
    <text evidence="5">The sequence shown here is derived from an EMBL/GenBank/DDBJ whole genome shotgun (WGS) entry which is preliminary data.</text>
</comment>
<dbReference type="Pfam" id="PF07693">
    <property type="entry name" value="KAP_NTPase"/>
    <property type="match status" value="2"/>
</dbReference>
<proteinExistence type="predicted"/>
<keyword evidence="3" id="KW-1133">Transmembrane helix</keyword>
<organism evidence="5 6">
    <name type="scientific">Chitinophaga solisilvae</name>
    <dbReference type="NCBI Taxonomy" id="1233460"/>
    <lineage>
        <taxon>Bacteria</taxon>
        <taxon>Pseudomonadati</taxon>
        <taxon>Bacteroidota</taxon>
        <taxon>Chitinophagia</taxon>
        <taxon>Chitinophagales</taxon>
        <taxon>Chitinophagaceae</taxon>
        <taxon>Chitinophaga</taxon>
    </lineage>
</organism>
<reference evidence="5" key="1">
    <citation type="submission" date="2020-05" db="EMBL/GenBank/DDBJ databases">
        <title>Chitinophaga laudate sp. nov., isolated from a tropical peat swamp.</title>
        <authorList>
            <person name="Goh C.B.S."/>
            <person name="Lee M.S."/>
            <person name="Parimannan S."/>
            <person name="Pasbakhsh P."/>
            <person name="Yule C.M."/>
            <person name="Rajandas H."/>
            <person name="Loke S."/>
            <person name="Croft L."/>
            <person name="Tan J.B.L."/>
        </authorList>
    </citation>
    <scope>NUCLEOTIDE SEQUENCE</scope>
    <source>
        <strain evidence="5">Mgbs1</strain>
        <plasmid evidence="5">MgbsP1</plasmid>
    </source>
</reference>
<evidence type="ECO:0000256" key="1">
    <source>
        <dbReference type="SAM" id="Coils"/>
    </source>
</evidence>
<evidence type="ECO:0000256" key="3">
    <source>
        <dbReference type="SAM" id="Phobius"/>
    </source>
</evidence>
<feature type="compositionally biased region" description="Low complexity" evidence="2">
    <location>
        <begin position="880"/>
        <end position="894"/>
    </location>
</feature>
<protein>
    <recommendedName>
        <fullName evidence="4">KAP NTPase domain-containing protein</fullName>
    </recommendedName>
</protein>
<name>A0A3S1B0N2_9BACT</name>
<feature type="transmembrane region" description="Helical" evidence="3">
    <location>
        <begin position="598"/>
        <end position="618"/>
    </location>
</feature>
<gene>
    <name evidence="5" type="ORF">ECE50_030455</name>
</gene>
<keyword evidence="3" id="KW-0472">Membrane</keyword>
<dbReference type="InterPro" id="IPR027417">
    <property type="entry name" value="P-loop_NTPase"/>
</dbReference>
<feature type="coiled-coil region" evidence="1">
    <location>
        <begin position="444"/>
        <end position="492"/>
    </location>
</feature>
<feature type="coiled-coil region" evidence="1">
    <location>
        <begin position="638"/>
        <end position="669"/>
    </location>
</feature>
<keyword evidence="3" id="KW-0812">Transmembrane</keyword>
<feature type="transmembrane region" description="Helical" evidence="3">
    <location>
        <begin position="571"/>
        <end position="591"/>
    </location>
</feature>
<keyword evidence="6" id="KW-1185">Reference proteome</keyword>
<dbReference type="EMBL" id="RIAR02000002">
    <property type="protein sequence ID" value="NSL91184.1"/>
    <property type="molecule type" value="Genomic_DNA"/>
</dbReference>
<evidence type="ECO:0000256" key="2">
    <source>
        <dbReference type="SAM" id="MobiDB-lite"/>
    </source>
</evidence>
<geneLocation type="plasmid" evidence="5">
    <name>MgbsP1</name>
</geneLocation>
<evidence type="ECO:0000259" key="4">
    <source>
        <dbReference type="Pfam" id="PF07693"/>
    </source>
</evidence>
<dbReference type="SUPFAM" id="SSF52540">
    <property type="entry name" value="P-loop containing nucleoside triphosphate hydrolases"/>
    <property type="match status" value="1"/>
</dbReference>
<sequence length="1069" mass="121543">MALEKIIVKHTFSITPSPNAADIAVVSVNNEGTAGLLNEQVLKAYGYTIDDLPGSKRLMSGFSAIPDTKGKPVIFVVTLDGRKRTEILLEDNLLRALREYRGWLAGRKVWLPLMGTGAGGLTPEESYNITVKVINRFLREGITDCTFILSLPDSKEGWQLDRILKHESGEKQDSIKAFLQKIPGKFYLAGSVWDSEEQADRFFDEGIWEKGFDDDSYAAIINQIRPGDIIIIKSTFATRNGDTFLRVKALGIVTDNEQDGAAVDVDWRITGLRTDISGLSYYRDTISAVSDADVVTIFNHLDPILWLDLLQAPVPDVPPALPKIAGLISDSEKGLDYLGISQDVTAFARVIAAKNFEPPLAIALFGEWGSGKSFFIRKLWDKIDELSHQPNTDMYCKGVVHIHFNAWSYMDANLWASFVCRIFEGLQEYIRNEKISRQRMAIIKRELSQQLNVTKAGLEVLQDKKTAVEGQIKELEEKRNDARRQVARQLLALKRKTAWKILHNTDQEFNARKRIIETLQSNESLVKTTEELHKIIPDKYWDNPQQAYEQARSAATFLKEFFLGKNVVRNLIWLFFILAVIFMAPLALEAFDIEVRDLYFPVSKEVLSMLVTLGFLWGRAAAIYRKLQPLVASFWKIKEKYEEARSEALANLEQEEKVLTLQIEKGKEEILLLSEQIRKAEVISIELGYRINNALATETLYSFIEDRSQSEDYKKHLGIISTIRKDFEILNGLFIDHKSEVVNQQQAQKFREYFKRPVERIILYIDDLDRCAEENVVQVLEAVNLLMAFPLFVVVVGVDPRWIRNALIKKYALQFAGNLNGHVHAGIEPIAPANYLEKIFQIPFHLKAAPVKSVKEMIRQLAIKSLQPEVAAEETDRKNPAASAAATEPNAAPEDTGETHENPRTDNGNHQEETSSTIPDGTAFLELTATEAAMMEDMGEILGPNPRALKRFVNIFKVIKAHDEYTLDKSLTDEDQLAILFILALSIGRFKKIMPAFETFIHDETNAEQPINAYILQHYSNEETELNNLKRHLQEFTSGSGNFEKLRQIKGRMFNNHYSFINRFTFKWD</sequence>
<accession>A0A3S1B0N2</accession>
<evidence type="ECO:0000313" key="6">
    <source>
        <dbReference type="Proteomes" id="UP000281028"/>
    </source>
</evidence>
<dbReference type="OrthoDB" id="88903at2"/>
<feature type="region of interest" description="Disordered" evidence="2">
    <location>
        <begin position="869"/>
        <end position="921"/>
    </location>
</feature>
<dbReference type="Proteomes" id="UP000281028">
    <property type="component" value="Unassembled WGS sequence"/>
</dbReference>
<feature type="compositionally biased region" description="Basic and acidic residues" evidence="2">
    <location>
        <begin position="897"/>
        <end position="913"/>
    </location>
</feature>